<evidence type="ECO:0000256" key="3">
    <source>
        <dbReference type="ARBA" id="ARBA00023277"/>
    </source>
</evidence>
<sequence>MMTLSERQTTVPTPRYLQLLPPLYRDAIRRRDVSSSGRGMEPLQPGVEREGLTVHELRALMPRLSAAHAAELLPHLEAAMAEANITTPARRAAFLAQVAHESGELRFFEGVVSHLMDEEPEGLGNVHPEDPVRYKARGPLPITGRTNYRAASRALGIDLEREPARVAEAEVGFRVAAWYWYSRDLNRLADVGDFREITRRINGGYNGMARRAEYYRRAFEVLQESCGECSERGEG</sequence>
<evidence type="ECO:0000313" key="6">
    <source>
        <dbReference type="EMBL" id="WNG48405.1"/>
    </source>
</evidence>
<evidence type="ECO:0000259" key="5">
    <source>
        <dbReference type="Pfam" id="PF00182"/>
    </source>
</evidence>
<dbReference type="SUPFAM" id="SSF53955">
    <property type="entry name" value="Lysozyme-like"/>
    <property type="match status" value="1"/>
</dbReference>
<dbReference type="InterPro" id="IPR023346">
    <property type="entry name" value="Lysozyme-like_dom_sf"/>
</dbReference>
<dbReference type="Gene3D" id="1.10.530.10">
    <property type="match status" value="1"/>
</dbReference>
<dbReference type="GO" id="GO:0016787">
    <property type="term" value="F:hydrolase activity"/>
    <property type="evidence" value="ECO:0007669"/>
    <property type="project" value="UniProtKB-KW"/>
</dbReference>
<keyword evidence="2 6" id="KW-0378">Hydrolase</keyword>
<protein>
    <submittedName>
        <fullName evidence="6">Glycoside hydrolase family 19 protein</fullName>
    </submittedName>
</protein>
<dbReference type="InterPro" id="IPR000726">
    <property type="entry name" value="Glyco_hydro_19_cat"/>
</dbReference>
<keyword evidence="3" id="KW-0119">Carbohydrate metabolism</keyword>
<dbReference type="PANTHER" id="PTHR22595:SF171">
    <property type="entry name" value="BASIC ENDOCHITINASE B"/>
    <property type="match status" value="1"/>
</dbReference>
<evidence type="ECO:0000313" key="7">
    <source>
        <dbReference type="Proteomes" id="UP001611383"/>
    </source>
</evidence>
<dbReference type="Proteomes" id="UP001611383">
    <property type="component" value="Chromosome"/>
</dbReference>
<reference evidence="6 7" key="1">
    <citation type="submission" date="2019-08" db="EMBL/GenBank/DDBJ databases">
        <title>Archangium and Cystobacter genomes.</title>
        <authorList>
            <person name="Chen I.-C.K."/>
            <person name="Wielgoss S."/>
        </authorList>
    </citation>
    <scope>NUCLEOTIDE SEQUENCE [LARGE SCALE GENOMIC DNA]</scope>
    <source>
        <strain evidence="6 7">Cbm 6</strain>
    </source>
</reference>
<proteinExistence type="predicted"/>
<organism evidence="6 7">
    <name type="scientific">Archangium minus</name>
    <dbReference type="NCBI Taxonomy" id="83450"/>
    <lineage>
        <taxon>Bacteria</taxon>
        <taxon>Pseudomonadati</taxon>
        <taxon>Myxococcota</taxon>
        <taxon>Myxococcia</taxon>
        <taxon>Myxococcales</taxon>
        <taxon>Cystobacterineae</taxon>
        <taxon>Archangiaceae</taxon>
        <taxon>Archangium</taxon>
    </lineage>
</organism>
<feature type="domain" description="Glycoside hydrolase family 19 catalytic" evidence="5">
    <location>
        <begin position="131"/>
        <end position="184"/>
    </location>
</feature>
<dbReference type="PANTHER" id="PTHR22595">
    <property type="entry name" value="CHITINASE-RELATED"/>
    <property type="match status" value="1"/>
</dbReference>
<gene>
    <name evidence="6" type="ORF">F0U60_32990</name>
</gene>
<name>A0ABY9WZ26_9BACT</name>
<keyword evidence="4" id="KW-0326">Glycosidase</keyword>
<evidence type="ECO:0000256" key="1">
    <source>
        <dbReference type="ARBA" id="ARBA00022729"/>
    </source>
</evidence>
<dbReference type="EMBL" id="CP043494">
    <property type="protein sequence ID" value="WNG48405.1"/>
    <property type="molecule type" value="Genomic_DNA"/>
</dbReference>
<dbReference type="Pfam" id="PF00182">
    <property type="entry name" value="Glyco_hydro_19"/>
    <property type="match status" value="1"/>
</dbReference>
<keyword evidence="1" id="KW-0732">Signal</keyword>
<evidence type="ECO:0000256" key="4">
    <source>
        <dbReference type="ARBA" id="ARBA00023295"/>
    </source>
</evidence>
<evidence type="ECO:0000256" key="2">
    <source>
        <dbReference type="ARBA" id="ARBA00022801"/>
    </source>
</evidence>
<accession>A0ABY9WZ26</accession>
<keyword evidence="7" id="KW-1185">Reference proteome</keyword>